<comment type="caution">
    <text evidence="6">The sequence shown here is derived from an EMBL/GenBank/DDBJ whole genome shotgun (WGS) entry which is preliminary data.</text>
</comment>
<dbReference type="InterPro" id="IPR036271">
    <property type="entry name" value="Tet_transcr_reg_TetR-rel_C_sf"/>
</dbReference>
<dbReference type="PANTHER" id="PTHR47506">
    <property type="entry name" value="TRANSCRIPTIONAL REGULATORY PROTEIN"/>
    <property type="match status" value="1"/>
</dbReference>
<dbReference type="SUPFAM" id="SSF48498">
    <property type="entry name" value="Tetracyclin repressor-like, C-terminal domain"/>
    <property type="match status" value="1"/>
</dbReference>
<dbReference type="PANTHER" id="PTHR47506:SF6">
    <property type="entry name" value="HTH-TYPE TRANSCRIPTIONAL REPRESSOR NEMR"/>
    <property type="match status" value="1"/>
</dbReference>
<evidence type="ECO:0000256" key="1">
    <source>
        <dbReference type="ARBA" id="ARBA00023015"/>
    </source>
</evidence>
<reference evidence="6 7" key="1">
    <citation type="submission" date="2016-10" db="EMBL/GenBank/DDBJ databases">
        <authorList>
            <person name="Varghese N."/>
            <person name="Submissions S."/>
        </authorList>
    </citation>
    <scope>NUCLEOTIDE SEQUENCE [LARGE SCALE GENOMIC DNA]</scope>
    <source>
        <strain evidence="6 7">DSM 2260</strain>
    </source>
</reference>
<dbReference type="Pfam" id="PF16925">
    <property type="entry name" value="TetR_C_13"/>
    <property type="match status" value="1"/>
</dbReference>
<dbReference type="InterPro" id="IPR023772">
    <property type="entry name" value="DNA-bd_HTH_TetR-type_CS"/>
</dbReference>
<dbReference type="InterPro" id="IPR009057">
    <property type="entry name" value="Homeodomain-like_sf"/>
</dbReference>
<keyword evidence="7" id="KW-1185">Reference proteome</keyword>
<accession>A0ABY0N3E4</accession>
<dbReference type="PROSITE" id="PS50977">
    <property type="entry name" value="HTH_TETR_2"/>
    <property type="match status" value="1"/>
</dbReference>
<evidence type="ECO:0000256" key="4">
    <source>
        <dbReference type="PROSITE-ProRule" id="PRU00335"/>
    </source>
</evidence>
<dbReference type="Gene3D" id="1.10.357.10">
    <property type="entry name" value="Tetracycline Repressor, domain 2"/>
    <property type="match status" value="1"/>
</dbReference>
<dbReference type="InterPro" id="IPR011075">
    <property type="entry name" value="TetR_C"/>
</dbReference>
<feature type="DNA-binding region" description="H-T-H motif" evidence="4">
    <location>
        <begin position="36"/>
        <end position="55"/>
    </location>
</feature>
<protein>
    <submittedName>
        <fullName evidence="6">Transcriptional regulator, TetR family</fullName>
    </submittedName>
</protein>
<name>A0ABY0N3E4_9BACT</name>
<dbReference type="InterPro" id="IPR001647">
    <property type="entry name" value="HTH_TetR"/>
</dbReference>
<dbReference type="Proteomes" id="UP000198717">
    <property type="component" value="Unassembled WGS sequence"/>
</dbReference>
<dbReference type="SUPFAM" id="SSF46689">
    <property type="entry name" value="Homeodomain-like"/>
    <property type="match status" value="1"/>
</dbReference>
<evidence type="ECO:0000259" key="5">
    <source>
        <dbReference type="PROSITE" id="PS50977"/>
    </source>
</evidence>
<dbReference type="PRINTS" id="PR00455">
    <property type="entry name" value="HTHTETR"/>
</dbReference>
<dbReference type="EMBL" id="FNAJ01000014">
    <property type="protein sequence ID" value="SDE90606.1"/>
    <property type="molecule type" value="Genomic_DNA"/>
</dbReference>
<dbReference type="Pfam" id="PF00440">
    <property type="entry name" value="TetR_N"/>
    <property type="match status" value="1"/>
</dbReference>
<keyword evidence="3" id="KW-0804">Transcription</keyword>
<evidence type="ECO:0000256" key="3">
    <source>
        <dbReference type="ARBA" id="ARBA00023163"/>
    </source>
</evidence>
<keyword evidence="2 4" id="KW-0238">DNA-binding</keyword>
<dbReference type="PROSITE" id="PS01081">
    <property type="entry name" value="HTH_TETR_1"/>
    <property type="match status" value="1"/>
</dbReference>
<gene>
    <name evidence="6" type="ORF">SAMN04488504_114137</name>
</gene>
<organism evidence="6 7">
    <name type="scientific">Myxococcus virescens</name>
    <dbReference type="NCBI Taxonomy" id="83456"/>
    <lineage>
        <taxon>Bacteria</taxon>
        <taxon>Pseudomonadati</taxon>
        <taxon>Myxococcota</taxon>
        <taxon>Myxococcia</taxon>
        <taxon>Myxococcales</taxon>
        <taxon>Cystobacterineae</taxon>
        <taxon>Myxococcaceae</taxon>
        <taxon>Myxococcus</taxon>
    </lineage>
</organism>
<evidence type="ECO:0000313" key="6">
    <source>
        <dbReference type="EMBL" id="SDE90606.1"/>
    </source>
</evidence>
<sequence>MSQMPTRRRRDAPETRRQLIAAATHLMMRQGFSATTVDQICAEAGLTKGSFFHHFESKEAMGLAAMAAFAEMGMGLYAEAWDEPGVDPLEKLHRLLDVMSDLARQHGGMLTCMVGMLSQELALSNAIVRQAGEGHMEAWVGAVAGLLTEAKRLHPPRVGFDPDAVAWMLYSTWQGSMLVGKTRQRPEMVLENLRQMRTYLDGLFESPVKSKSKQSKRA</sequence>
<feature type="domain" description="HTH tetR-type" evidence="5">
    <location>
        <begin position="13"/>
        <end position="73"/>
    </location>
</feature>
<evidence type="ECO:0000313" key="7">
    <source>
        <dbReference type="Proteomes" id="UP000198717"/>
    </source>
</evidence>
<evidence type="ECO:0000256" key="2">
    <source>
        <dbReference type="ARBA" id="ARBA00023125"/>
    </source>
</evidence>
<keyword evidence="1" id="KW-0805">Transcription regulation</keyword>
<proteinExistence type="predicted"/>